<evidence type="ECO:0000313" key="1">
    <source>
        <dbReference type="EMBL" id="CAF1302921.1"/>
    </source>
</evidence>
<name>A0A815DUS1_9BILA</name>
<dbReference type="Proteomes" id="UP000676336">
    <property type="component" value="Unassembled WGS sequence"/>
</dbReference>
<gene>
    <name evidence="1" type="ORF">CJN711_LOCUS17027</name>
    <name evidence="2" type="ORF">SMN809_LOCUS20668</name>
</gene>
<proteinExistence type="predicted"/>
<dbReference type="Proteomes" id="UP000663855">
    <property type="component" value="Unassembled WGS sequence"/>
</dbReference>
<evidence type="ECO:0000313" key="2">
    <source>
        <dbReference type="EMBL" id="CAF4172616.1"/>
    </source>
</evidence>
<protein>
    <submittedName>
        <fullName evidence="1">Uncharacterized protein</fullName>
    </submittedName>
</protein>
<dbReference type="EMBL" id="CAJNOV010007921">
    <property type="protein sequence ID" value="CAF1302921.1"/>
    <property type="molecule type" value="Genomic_DNA"/>
</dbReference>
<evidence type="ECO:0000313" key="3">
    <source>
        <dbReference type="Proteomes" id="UP000663855"/>
    </source>
</evidence>
<sequence length="86" mass="10506">MLFSRFLIQRIKFCFSYRLKSTDVNLIDELNKIKTKDLMKIFNEEQTKQFLQSRRSLGEKFHSLEQLRNESNIQIDFDKFFSYLLT</sequence>
<reference evidence="1" key="1">
    <citation type="submission" date="2021-02" db="EMBL/GenBank/DDBJ databases">
        <authorList>
            <person name="Nowell W R."/>
        </authorList>
    </citation>
    <scope>NUCLEOTIDE SEQUENCE</scope>
</reference>
<dbReference type="EMBL" id="CAJOBI010013718">
    <property type="protein sequence ID" value="CAF4172616.1"/>
    <property type="molecule type" value="Genomic_DNA"/>
</dbReference>
<comment type="caution">
    <text evidence="1">The sequence shown here is derived from an EMBL/GenBank/DDBJ whole genome shotgun (WGS) entry which is preliminary data.</text>
</comment>
<dbReference type="AlphaFoldDB" id="A0A815DUS1"/>
<accession>A0A815DUS1</accession>
<organism evidence="1 3">
    <name type="scientific">Rotaria magnacalcarata</name>
    <dbReference type="NCBI Taxonomy" id="392030"/>
    <lineage>
        <taxon>Eukaryota</taxon>
        <taxon>Metazoa</taxon>
        <taxon>Spiralia</taxon>
        <taxon>Gnathifera</taxon>
        <taxon>Rotifera</taxon>
        <taxon>Eurotatoria</taxon>
        <taxon>Bdelloidea</taxon>
        <taxon>Philodinida</taxon>
        <taxon>Philodinidae</taxon>
        <taxon>Rotaria</taxon>
    </lineage>
</organism>